<evidence type="ECO:0000313" key="4">
    <source>
        <dbReference type="EMBL" id="GAK57669.1"/>
    </source>
</evidence>
<dbReference type="STRING" id="1499967.U27_04636"/>
<dbReference type="HOGENOM" id="CLU_045643_0_0_0"/>
<dbReference type="InterPro" id="IPR009015">
    <property type="entry name" value="Fucose_isomerase_N/cen_sf"/>
</dbReference>
<protein>
    <recommendedName>
        <fullName evidence="3">L-fucose isomerase C-terminal domain-containing protein</fullName>
    </recommendedName>
</protein>
<dbReference type="InterPro" id="IPR015888">
    <property type="entry name" value="Fuc_isomerase_C"/>
</dbReference>
<dbReference type="Pfam" id="PF02952">
    <property type="entry name" value="Fucose_iso_C"/>
    <property type="match status" value="1"/>
</dbReference>
<dbReference type="SUPFAM" id="SSF53743">
    <property type="entry name" value="FucI/AraA N-terminal and middle domains"/>
    <property type="match status" value="1"/>
</dbReference>
<evidence type="ECO:0000259" key="3">
    <source>
        <dbReference type="Pfam" id="PF02952"/>
    </source>
</evidence>
<keyword evidence="2" id="KW-0119">Carbohydrate metabolism</keyword>
<reference evidence="4" key="1">
    <citation type="journal article" date="2015" name="PeerJ">
        <title>First genomic representation of candidate bacterial phylum KSB3 points to enhanced environmental sensing as a trigger of wastewater bulking.</title>
        <authorList>
            <person name="Sekiguchi Y."/>
            <person name="Ohashi A."/>
            <person name="Parks D.H."/>
            <person name="Yamauchi T."/>
            <person name="Tyson G.W."/>
            <person name="Hugenholtz P."/>
        </authorList>
    </citation>
    <scope>NUCLEOTIDE SEQUENCE [LARGE SCALE GENOMIC DNA]</scope>
</reference>
<evidence type="ECO:0000256" key="2">
    <source>
        <dbReference type="ARBA" id="ARBA00023277"/>
    </source>
</evidence>
<dbReference type="GO" id="GO:0006004">
    <property type="term" value="P:fucose metabolic process"/>
    <property type="evidence" value="ECO:0007669"/>
    <property type="project" value="InterPro"/>
</dbReference>
<proteinExistence type="predicted"/>
<accession>A0A081BZB4</accession>
<name>A0A081BZB4_VECG1</name>
<gene>
    <name evidence="4" type="ORF">U27_04636</name>
</gene>
<dbReference type="GO" id="GO:0008736">
    <property type="term" value="F:L-fucose isomerase activity"/>
    <property type="evidence" value="ECO:0007669"/>
    <property type="project" value="InterPro"/>
</dbReference>
<dbReference type="AlphaFoldDB" id="A0A081BZB4"/>
<dbReference type="Proteomes" id="UP000030661">
    <property type="component" value="Unassembled WGS sequence"/>
</dbReference>
<sequence>MQKIKLGVIIAHRDVFSEELAIAGRTEIIQALQRCQVEYVLLEKNEVGPGIVSNLQQAKACADLFRTHRDELDGILVSLPNFGDERSVAEAIKMSGLNVPVFIQAFSDKPDQFDLAHRRDSFCGKISISNVLKQYKIPFTIGQMFTTLPEEDEFTRDLEQFLKICRVVKGLRHVRIGLIGARVAPFKTVRFSEKILEANSISVETLDLSELEQIITHIDKKAVTNWAQKLDAYVPNRDPLPQHTLENLAKIGAALELWMRENMLHAFAFQCWPALQKMFGIFPCTLMSYLSQHLIPGACETDAVGALSMLALQFASGGPAGIFDWNNNWMPDPNQLVLFHCSNSPAGLLEDPKVTYNAMAVKGEGLDNSFATIYGRLVKSDITFCRIHTNDEVGKIESIVGQGKIVSNPPGSFGAIGVLEVPELQALLRYICYHGYEHHVSITQGNQANALHEAFDKYLKWDVYLH</sequence>
<feature type="domain" description="L-fucose isomerase C-terminal" evidence="3">
    <location>
        <begin position="338"/>
        <end position="465"/>
    </location>
</feature>
<keyword evidence="1" id="KW-0413">Isomerase</keyword>
<evidence type="ECO:0000256" key="1">
    <source>
        <dbReference type="ARBA" id="ARBA00023235"/>
    </source>
</evidence>
<dbReference type="EMBL" id="DF820466">
    <property type="protein sequence ID" value="GAK57669.1"/>
    <property type="molecule type" value="Genomic_DNA"/>
</dbReference>
<organism evidence="4">
    <name type="scientific">Vecturithrix granuli</name>
    <dbReference type="NCBI Taxonomy" id="1499967"/>
    <lineage>
        <taxon>Bacteria</taxon>
        <taxon>Candidatus Moduliflexota</taxon>
        <taxon>Candidatus Vecturitrichia</taxon>
        <taxon>Candidatus Vecturitrichales</taxon>
        <taxon>Candidatus Vecturitrichaceae</taxon>
        <taxon>Candidatus Vecturithrix</taxon>
    </lineage>
</organism>
<dbReference type="PANTHER" id="PTHR36120">
    <property type="entry name" value="FUCOSE ISOMERASE"/>
    <property type="match status" value="1"/>
</dbReference>
<dbReference type="PANTHER" id="PTHR36120:SF1">
    <property type="entry name" value="L-FUCOSE ISOMERASE C-TERMINAL DOMAIN-CONTAINING PROTEIN"/>
    <property type="match status" value="1"/>
</dbReference>
<dbReference type="GO" id="GO:0005737">
    <property type="term" value="C:cytoplasm"/>
    <property type="evidence" value="ECO:0007669"/>
    <property type="project" value="InterPro"/>
</dbReference>
<keyword evidence="5" id="KW-1185">Reference proteome</keyword>
<dbReference type="eggNOG" id="COG2407">
    <property type="taxonomic scope" value="Bacteria"/>
</dbReference>
<evidence type="ECO:0000313" key="5">
    <source>
        <dbReference type="Proteomes" id="UP000030661"/>
    </source>
</evidence>